<feature type="region of interest" description="Disordered" evidence="5">
    <location>
        <begin position="1594"/>
        <end position="1617"/>
    </location>
</feature>
<dbReference type="SUPFAM" id="SSF46934">
    <property type="entry name" value="UBA-like"/>
    <property type="match status" value="1"/>
</dbReference>
<sequence>MFEGFVSSILNSYLGRYVNNLDPDQLRLAVWNGDVELEGLSLRKDALRGFDLPLDVKAGFLDKLRVQIPWSGLRTRSVVIEIENLHILAGPPPAGDYDAEAEAQRLEVHKQEQLAILEAQLFKTLDDKQAQNGGPAQPEMPASSLVDQVVDNIQVVIKNVHIRFEDDRRHAHTPVAFGIRLDRLAMTSTDANYNPKFVQHTQAVAHKLLDMKNLLIYADVAGSSWTNLINRPYELQQQFKQGGNFESVMQPVSVLGRMRRNRSQGLMDVPALSLEIDAGEIPFVCSKEHLRGLIYIQQTFTNLMERSQGRRRLFRRRPVERIAEAMQHPLTDLHAQKSRLRRRIKAWWTYAAEAVRVTIVKPGGAGSTFRIDPAQFDRWCARKHRYIKLWIRKMTQTSLNTADALDQIKAVRQEQSMTADQTWYGWFFGSAAAATIQADAALAAEPNAETGPEALQSMHLTEEERQELFHELEGNRAPDEEGSTTAIGARVTLNLQQFGLKIVNRTYVSTIEALDAHEIDTATQQAVDDMLLEVRSTNFAFSFEKRNLPEPGFSLHATLGVCELLSSALEPGAPPKTIIGAKSTPPAPDHDGIDATDAPCLSVSLHENLPTSVYDYVLHLHLLPFQVHISPEWLEAVLAYALDVMSAVAPAATDLDTVLHRQLSRPEPTMGDSDWSGALGSTLSLNVDVQAPLVVLTGRQDVIQEPAMVVLDLGRFTAFTIDPDEEDESAAVSSRFAEQTGSSAMHPPYDVAHLELLTSLETRPIAATAAAATDKDTNHSGAPRSPPAPLLLGEDTGLASDGQHTPYQLSEPGGTADAFQTPPSSPTMLLRQEHPKPRHQRTERYRFDISNMQLLAGRGLNYEAVLAEKHSSYHVMDRFTLTLHGERHLAKARTLDEPLFALDGSLERLLFCLSHERLASFRQCATDLSGAMQVLDDLQQSFTPVMTPTLEDTPVSLGAMAFDRAARQAGEEPLDGLPRPSVSGLRESTTSAEGAAPLERLFRGNFVLQSAQVLLVSETPFAMSYLSGGRLAVDVSTEGASVDLDIAHAGVEDLTQEPDSPFRHLVDMRASRLDKDHVFGPGSSQKSPPQDRDDEQDSFFHVHYRQVSRDDSENASASELVGESVAYHFIEIDIDTIVLNLNRESLARLLDFAMVPTAATATMSPDHTAASSEGLSKSMLEHSMLWQPDEAARNSLPRIRVQASLKQLRGALIRNREAVAQCMANQLCGAIKLENDALQVTGSVGQVVVKDPTPAGSLYPFVLSTEGDQMLQFELTTCKLNDPQDSVNKVELFHLLTGEASHPDDCPPMRYFARLKLRMATVRYTHTRRFLTVVSNFASQLQQTQQMLAEMRRVAADVVHEISTRTFESLIALDIEISSPIVTIPRNSFDHRVVEAHLGRTTVSNQILFLQQGQIPDGVSHAVYHHESTSLGIVERLHIQVSNMCFESAERQIEPPAWMQGLQDSRRGSMLHPLRSSNLDDEEDMSSGDDYSDAGEFPLLTAPAEDDQLRLVNRQTIVDNCQFDIDFDRNMTLERRDIPDIRINVHVTDVQVQINKSQFDLILGFLSENFGCEVELLATQDWLELEYGKGLKSERQQSEAEEEPASPVSAGSAVDLDSVGGSAESAANASSLQFFDGPRWMGMLFGFSLNNVGLTLLDNWATETPNPLGRFELIHSDLVFSSMTDGTPRDLGSQLELSCLAVEIYDCRPQQGRAGCYKQVLAIAKGAEGHDPSQTRRLHVTCRLQPTRAEVSVVLNEVRVLLLPQWLVQVSQFAASRPTSGFQELYARHKDRLRGRFAVPQPVNRGSATALADMHGEQQTMLFRCTITQAEFILVNNIMDPRSDVLVLRFCQNARIESSELPGFRADQAAKNKRLRREEQVFRTLRAELNLQNFEIFSCRYDRMSETALAIVDPTHVTASLFRKSFLRYGDMTDRFQIEVDIENSDHRAGGGHLVARLSYNDLALLLSILKQFSDEATASLAKLNKHPMHDRSAARHRRFQADLQKLQYLEEDLTQCLEALTEAGSYEAAAFQLCQRNSESSTEQENPLLGPSSDFTFLQGSIGLSSAVFGSGRLGRPVAATDLLRLGAGSAKFGTKYAKLERWLQAKQQLSAELKAKLESCDPDEVLPVEFAQLQGLYNMCQEAIADIQKQFEQVENEAAILMAKVEEQRAQSTNSSFASKLRYLARLGFAEDDCLLALKACRENVEASTAWLFLNAPRRHIEITRHLEVPTEPKSQFDEALRQSVILSDSSIAVALRRSKNGPQGSEDDDGDVDLDIDDSVSKNGAKPGPGAIHARSGSVPLISSTTNTEPALAVGGPRPVSPAEPAENHELVSEEKGCKTDMSLRARTGLLCFMLIDDYRGRDVPLFELRSTSNSIDLQSINIPEVHTGMTATCQAALQLNHYNPDQSRWEPVLESWPILVKVVYTAEPEHEPVAEANLLAEESMDLTVTPGLVHTVQSALASISEAYSNEFRFERTPFTPYRIINQTGLEVKVKPFFGPGLEAPTEVLLDGVVKDITFDIVGRDQFLSPINSIHKLGITLDGFKPLAAPVAIHRAGTFVHLLHDTTQSRPRTQIYVVIDVVDGRKHITIRSGLLVTNKTSVPLELALVQPVGPKLVLPPLEPDQVCAVPVPYTSANIQVRPHAWGCDWSTTSISWLNYARLTDMTSERLVCHPITGGEEESDKDPFHVCCAISRDTSPIAQRHLPSHVLTFSPPLVIRNCLPLAVHFAIPDSTVTGEIASGAAMGLWQINLAHNVSLRVQIPHFSASNAALIHAPGKTSELDARLILTDRNGRRLPVNLDIQTLAGGSRARVLSLYVDYWLINKTGLPLVVFSNCFHQLLPATDEGDHEALRTGAARMLSKPPGMPAASIRIKLADGHGYCPWVPIESPGSFQTVALSSNARDTKREAAYVGVEVKAATGSFYRTKIVTLIPWYNLKNMTDAPLLACQVPSNSRSRFVELPCGEMRAFHWEQLRVDSLLTVCRQSGGERWHWSPGFSLDDIGTRHLKLYSADRRRMKLVRVDTRIVGAGREIIFSDADATPPFVICNDSNVPVEYRQQSCQSTYTVLPGATERFAWDDLSAKTLRLELRAMGGRPSRFVACDIQRVGDSAQLHYTQDLRIVGPSGLVVTAEVVGVRDREPPFLKACLNAVDENDLHQLWRWHGKQLINKAGYFLEATRIGISSSQVRLRQASTPNVSDVSEWRVQEGRLACNRQVELSSNTQMEGRPYALEASFDESTGPQAGTYLIVNTSATLRPPKNQQFALSPFPAGSGAVDVVVRAQGQCRMINLTDALEGRHDDAEMAETSNSGKMMAKGSLNLKGGIGLSLVSSAKQEILYISSRDVALEGANKGEISTLDLAVGQLQIDNQLSYNTRYPVMLQRINTPSRQGPRGPLLRMHTELVIDPASNTTIVRQLVIKPNSLRLAVEDTLIFALGEFVNDLNPSLAPLFEIPENSLFYADSQRDLSESMQHQLEANHLCVCLVFATCCNQPTQVCDGTLTSTNLCSARHDGNLFFESVLIETFKLELTLKNMSRPTGFKLFTEIFKMLLLSIDECHFDMSKFELHLPFVTADILGEGLQTHYRQLFVQQWYRGALSLTLLGTPTVVVGSLYEGVRAMLDDVTTNQDVIGGGLNLLSHVSSGVAYSTSKFTQLMGDQLTRASFDSEFVHERDRAIAAARDQGHLATGLGNFGYSLVSAVEGVVSHPAKGLKKGGAVGLVKGLFKGAAGVLTKPASGVMDLVSETAAAMSGSRGASQRMRLPRAIGPDEVVRPYNIDAARGQSQLRVLLARPSEERFVHRMKLGVHLPSVIITSERVIGLNELPGRATISFELWFRGVHKFDIVQGTLPNSVHKDQVYVDFWVSAAMLRHTIKQLEMQATEALKLDYDVLHDGPRGRMRFAQPCDTLEIATEFKNQLRFAIDCFEEAEHRILHSHDRLVYL</sequence>
<dbReference type="Pfam" id="PF25037">
    <property type="entry name" value="VPS13_C"/>
    <property type="match status" value="1"/>
</dbReference>
<dbReference type="InterPro" id="IPR056748">
    <property type="entry name" value="VPS13-like_C"/>
</dbReference>
<dbReference type="EMBL" id="CH991543">
    <property type="protein sequence ID" value="EDQ93002.1"/>
    <property type="molecule type" value="Genomic_DNA"/>
</dbReference>
<keyword evidence="2" id="KW-0813">Transport</keyword>
<comment type="similarity">
    <text evidence="1">Belongs to the VPS13 family.</text>
</comment>
<dbReference type="Proteomes" id="UP000001357">
    <property type="component" value="Unassembled WGS sequence"/>
</dbReference>
<evidence type="ECO:0000256" key="5">
    <source>
        <dbReference type="SAM" id="MobiDB-lite"/>
    </source>
</evidence>
<dbReference type="InterPro" id="IPR026854">
    <property type="entry name" value="VPS13_N"/>
</dbReference>
<dbReference type="InterPro" id="IPR026847">
    <property type="entry name" value="VPS13"/>
</dbReference>
<dbReference type="OMA" id="CWTRTTL"/>
<feature type="compositionally biased region" description="Basic and acidic residues" evidence="5">
    <location>
        <begin position="2329"/>
        <end position="2339"/>
    </location>
</feature>
<gene>
    <name evidence="7" type="ORF">MONBRDRAFT_30927</name>
</gene>
<feature type="region of interest" description="Disordered" evidence="5">
    <location>
        <begin position="2259"/>
        <end position="2339"/>
    </location>
</feature>
<keyword evidence="3" id="KW-0445">Lipid transport</keyword>
<feature type="compositionally biased region" description="Low complexity" evidence="5">
    <location>
        <begin position="1605"/>
        <end position="1614"/>
    </location>
</feature>
<keyword evidence="4" id="KW-0175">Coiled coil</keyword>
<feature type="region of interest" description="Disordered" evidence="5">
    <location>
        <begin position="770"/>
        <end position="840"/>
    </location>
</feature>
<dbReference type="InterPro" id="IPR009060">
    <property type="entry name" value="UBA-like_sf"/>
</dbReference>
<feature type="compositionally biased region" description="Acidic residues" evidence="5">
    <location>
        <begin position="1479"/>
        <end position="1493"/>
    </location>
</feature>
<protein>
    <recommendedName>
        <fullName evidence="6">UBA domain-containing protein</fullName>
    </recommendedName>
</protein>
<dbReference type="GO" id="GO:0006623">
    <property type="term" value="P:protein targeting to vacuole"/>
    <property type="evidence" value="ECO:0000318"/>
    <property type="project" value="GO_Central"/>
</dbReference>
<dbReference type="InParanoid" id="A9UQ82"/>
<dbReference type="Pfam" id="PF25033">
    <property type="entry name" value="VPS13_M"/>
    <property type="match status" value="1"/>
</dbReference>
<feature type="region of interest" description="Disordered" evidence="5">
    <location>
        <begin position="1076"/>
        <end position="1095"/>
    </location>
</feature>
<feature type="compositionally biased region" description="Basic and acidic residues" evidence="5">
    <location>
        <begin position="831"/>
        <end position="840"/>
    </location>
</feature>
<feature type="domain" description="UBA" evidence="6">
    <location>
        <begin position="2166"/>
        <end position="2217"/>
    </location>
</feature>
<evidence type="ECO:0000313" key="7">
    <source>
        <dbReference type="EMBL" id="EDQ93002.1"/>
    </source>
</evidence>
<dbReference type="InterPro" id="IPR041969">
    <property type="entry name" value="VP13D_UBA"/>
</dbReference>
<organism evidence="7 8">
    <name type="scientific">Monosiga brevicollis</name>
    <name type="common">Choanoflagellate</name>
    <dbReference type="NCBI Taxonomy" id="81824"/>
    <lineage>
        <taxon>Eukaryota</taxon>
        <taxon>Choanoflagellata</taxon>
        <taxon>Craspedida</taxon>
        <taxon>Salpingoecidae</taxon>
        <taxon>Monosiga</taxon>
    </lineage>
</organism>
<dbReference type="PANTHER" id="PTHR16166">
    <property type="entry name" value="VACUOLAR PROTEIN SORTING-ASSOCIATED PROTEIN VPS13"/>
    <property type="match status" value="1"/>
</dbReference>
<accession>A9UQ82</accession>
<dbReference type="FunCoup" id="A9UQ82">
    <property type="interactions" value="199"/>
</dbReference>
<dbReference type="PANTHER" id="PTHR16166:SF93">
    <property type="entry name" value="INTERMEMBRANE LIPID TRANSFER PROTEIN VPS13"/>
    <property type="match status" value="1"/>
</dbReference>
<dbReference type="InterPro" id="IPR015940">
    <property type="entry name" value="UBA"/>
</dbReference>
<dbReference type="RefSeq" id="XP_001742764.1">
    <property type="nucleotide sequence ID" value="XM_001742712.1"/>
</dbReference>
<dbReference type="KEGG" id="mbr:MONBRDRAFT_30927"/>
<dbReference type="InterPro" id="IPR056747">
    <property type="entry name" value="VPS13-like_M"/>
</dbReference>
<dbReference type="CDD" id="cd14306">
    <property type="entry name" value="UBA_VP13D"/>
    <property type="match status" value="1"/>
</dbReference>
<dbReference type="PROSITE" id="PS50030">
    <property type="entry name" value="UBA"/>
    <property type="match status" value="1"/>
</dbReference>
<evidence type="ECO:0000256" key="1">
    <source>
        <dbReference type="ARBA" id="ARBA00006545"/>
    </source>
</evidence>
<evidence type="ECO:0000313" key="8">
    <source>
        <dbReference type="Proteomes" id="UP000001357"/>
    </source>
</evidence>
<feature type="compositionally biased region" description="Acidic residues" evidence="5">
    <location>
        <begin position="2268"/>
        <end position="2281"/>
    </location>
</feature>
<dbReference type="eggNOG" id="KOG1796">
    <property type="taxonomic scope" value="Eukaryota"/>
</dbReference>
<dbReference type="Gene3D" id="1.10.8.10">
    <property type="entry name" value="DNA helicase RuvA subunit, C-terminal domain"/>
    <property type="match status" value="1"/>
</dbReference>
<dbReference type="Pfam" id="PF25036">
    <property type="entry name" value="VPS13_VAB"/>
    <property type="match status" value="1"/>
</dbReference>
<dbReference type="Pfam" id="PF12624">
    <property type="entry name" value="VPS13_N"/>
    <property type="match status" value="1"/>
</dbReference>
<feature type="region of interest" description="Disordered" evidence="5">
    <location>
        <begin position="1469"/>
        <end position="1497"/>
    </location>
</feature>
<dbReference type="GeneID" id="5888036"/>
<name>A9UQ82_MONBE</name>
<evidence type="ECO:0000256" key="3">
    <source>
        <dbReference type="ARBA" id="ARBA00023055"/>
    </source>
</evidence>
<evidence type="ECO:0000256" key="2">
    <source>
        <dbReference type="ARBA" id="ARBA00022448"/>
    </source>
</evidence>
<feature type="coiled-coil region" evidence="4">
    <location>
        <begin position="2101"/>
        <end position="2173"/>
    </location>
</feature>
<dbReference type="InterPro" id="IPR009543">
    <property type="entry name" value="VPS13_VAB"/>
</dbReference>
<evidence type="ECO:0000259" key="6">
    <source>
        <dbReference type="PROSITE" id="PS50030"/>
    </source>
</evidence>
<reference evidence="7 8" key="1">
    <citation type="journal article" date="2008" name="Nature">
        <title>The genome of the choanoflagellate Monosiga brevicollis and the origin of metazoans.</title>
        <authorList>
            <consortium name="JGI Sequencing"/>
            <person name="King N."/>
            <person name="Westbrook M.J."/>
            <person name="Young S.L."/>
            <person name="Kuo A."/>
            <person name="Abedin M."/>
            <person name="Chapman J."/>
            <person name="Fairclough S."/>
            <person name="Hellsten U."/>
            <person name="Isogai Y."/>
            <person name="Letunic I."/>
            <person name="Marr M."/>
            <person name="Pincus D."/>
            <person name="Putnam N."/>
            <person name="Rokas A."/>
            <person name="Wright K.J."/>
            <person name="Zuzow R."/>
            <person name="Dirks W."/>
            <person name="Good M."/>
            <person name="Goodstein D."/>
            <person name="Lemons D."/>
            <person name="Li W."/>
            <person name="Lyons J.B."/>
            <person name="Morris A."/>
            <person name="Nichols S."/>
            <person name="Richter D.J."/>
            <person name="Salamov A."/>
            <person name="Bork P."/>
            <person name="Lim W.A."/>
            <person name="Manning G."/>
            <person name="Miller W.T."/>
            <person name="McGinnis W."/>
            <person name="Shapiro H."/>
            <person name="Tjian R."/>
            <person name="Grigoriev I.V."/>
            <person name="Rokhsar D."/>
        </authorList>
    </citation>
    <scope>NUCLEOTIDE SEQUENCE [LARGE SCALE GENOMIC DNA]</scope>
    <source>
        <strain evidence="8">MX1 / ATCC 50154</strain>
    </source>
</reference>
<proteinExistence type="inferred from homology"/>
<dbReference type="GO" id="GO:0045053">
    <property type="term" value="P:protein retention in Golgi apparatus"/>
    <property type="evidence" value="ECO:0000318"/>
    <property type="project" value="GO_Central"/>
</dbReference>
<keyword evidence="8" id="KW-1185">Reference proteome</keyword>
<dbReference type="eggNOG" id="KOG1809">
    <property type="taxonomic scope" value="Eukaryota"/>
</dbReference>
<evidence type="ECO:0000256" key="4">
    <source>
        <dbReference type="SAM" id="Coils"/>
    </source>
</evidence>
<dbReference type="GO" id="GO:0006869">
    <property type="term" value="P:lipid transport"/>
    <property type="evidence" value="ECO:0007669"/>
    <property type="project" value="UniProtKB-KW"/>
</dbReference>